<dbReference type="PANTHER" id="PTHR11188">
    <property type="entry name" value="ARRESTIN DOMAIN CONTAINING PROTEIN"/>
    <property type="match status" value="1"/>
</dbReference>
<dbReference type="GeneID" id="9800354"/>
<dbReference type="Pfam" id="PF02752">
    <property type="entry name" value="Arrestin_C"/>
    <property type="match status" value="1"/>
</dbReference>
<evidence type="ECO:0000313" key="3">
    <source>
        <dbReference type="EMBL" id="KAF1765869.1"/>
    </source>
</evidence>
<dbReference type="PANTHER" id="PTHR11188:SF151">
    <property type="entry name" value="ARRESTIN C-TERMINAL-LIKE DOMAIN-CONTAINING PROTEIN"/>
    <property type="match status" value="1"/>
</dbReference>
<dbReference type="RefSeq" id="XP_003108797.2">
    <property type="nucleotide sequence ID" value="XM_003108749.2"/>
</dbReference>
<proteinExistence type="inferred from homology"/>
<comment type="similarity">
    <text evidence="1">Belongs to the arrestin family.</text>
</comment>
<organism evidence="3 4">
    <name type="scientific">Caenorhabditis remanei</name>
    <name type="common">Caenorhabditis vulgaris</name>
    <dbReference type="NCBI Taxonomy" id="31234"/>
    <lineage>
        <taxon>Eukaryota</taxon>
        <taxon>Metazoa</taxon>
        <taxon>Ecdysozoa</taxon>
        <taxon>Nematoda</taxon>
        <taxon>Chromadorea</taxon>
        <taxon>Rhabditida</taxon>
        <taxon>Rhabditina</taxon>
        <taxon>Rhabditomorpha</taxon>
        <taxon>Rhabditoidea</taxon>
        <taxon>Rhabditidae</taxon>
        <taxon>Peloderinae</taxon>
        <taxon>Caenorhabditis</taxon>
    </lineage>
</organism>
<dbReference type="SMART" id="SM01017">
    <property type="entry name" value="Arrestin_C"/>
    <property type="match status" value="1"/>
</dbReference>
<dbReference type="InterPro" id="IPR050357">
    <property type="entry name" value="Arrestin_domain-protein"/>
</dbReference>
<dbReference type="Proteomes" id="UP000483820">
    <property type="component" value="Chromosome II"/>
</dbReference>
<dbReference type="GO" id="GO:0005737">
    <property type="term" value="C:cytoplasm"/>
    <property type="evidence" value="ECO:0007669"/>
    <property type="project" value="TreeGrafter"/>
</dbReference>
<name>A0A6A5HF92_CAERE</name>
<dbReference type="EMBL" id="WUAV01000002">
    <property type="protein sequence ID" value="KAF1765869.1"/>
    <property type="molecule type" value="Genomic_DNA"/>
</dbReference>
<gene>
    <name evidence="3" type="ORF">GCK72_005822</name>
</gene>
<dbReference type="GO" id="GO:0015031">
    <property type="term" value="P:protein transport"/>
    <property type="evidence" value="ECO:0007669"/>
    <property type="project" value="TreeGrafter"/>
</dbReference>
<dbReference type="KEGG" id="crq:GCK72_005822"/>
<sequence length="375" mass="42436">MAWCTPQVEFTKEVFFPGEKVTGRAWVSTKKDMSARNVEISFFGKSVTAWRTDGDRKNRPVEDKSFKKGEETYVVLKHVVWTPDDGNNTFPSGDYEWNFSFELPNECPPSFEGKFGFIRYYVSVHIDVPNWIDKKVERAITVSPIIDLNSIPGANEPLVRQIERVSEKCACIPFLGSNGNIVYTIKSPTLGYVAGDLIRVTGSIENRSSKPLSEIEAIFKRIVVYRKDMTNSLIKSHRNMSNAPDTYNSRKESYVIEEITEICEIEPGATKHFRFSFIVPPVVSTIRSSTFINVEYLVTIAADRQFCDSSEIPTLNIIVGNVPILSEGTTSLPPHIFVKSDSAQCWSHLLKPKFRYQIPYYGSDESTKTDSEDSS</sequence>
<feature type="domain" description="Arrestin C-terminal-like" evidence="2">
    <location>
        <begin position="177"/>
        <end position="324"/>
    </location>
</feature>
<dbReference type="InterPro" id="IPR011021">
    <property type="entry name" value="Arrestin-like_N"/>
</dbReference>
<dbReference type="InterPro" id="IPR014756">
    <property type="entry name" value="Ig_E-set"/>
</dbReference>
<protein>
    <recommendedName>
        <fullName evidence="2">Arrestin C-terminal-like domain-containing protein</fullName>
    </recommendedName>
</protein>
<dbReference type="InterPro" id="IPR011022">
    <property type="entry name" value="Arrestin_C-like"/>
</dbReference>
<comment type="caution">
    <text evidence="3">The sequence shown here is derived from an EMBL/GenBank/DDBJ whole genome shotgun (WGS) entry which is preliminary data.</text>
</comment>
<dbReference type="AlphaFoldDB" id="A0A6A5HF92"/>
<dbReference type="Gene3D" id="2.60.40.640">
    <property type="match status" value="2"/>
</dbReference>
<dbReference type="SUPFAM" id="SSF81296">
    <property type="entry name" value="E set domains"/>
    <property type="match status" value="2"/>
</dbReference>
<dbReference type="Pfam" id="PF00339">
    <property type="entry name" value="Arrestin_N"/>
    <property type="match status" value="1"/>
</dbReference>
<dbReference type="InterPro" id="IPR014752">
    <property type="entry name" value="Arrestin-like_C"/>
</dbReference>
<reference evidence="3 4" key="1">
    <citation type="submission" date="2019-12" db="EMBL/GenBank/DDBJ databases">
        <title>Chromosome-level assembly of the Caenorhabditis remanei genome.</title>
        <authorList>
            <person name="Teterina A.A."/>
            <person name="Willis J.H."/>
            <person name="Phillips P.C."/>
        </authorList>
    </citation>
    <scope>NUCLEOTIDE SEQUENCE [LARGE SCALE GENOMIC DNA]</scope>
    <source>
        <strain evidence="3 4">PX506</strain>
        <tissue evidence="3">Whole organism</tissue>
    </source>
</reference>
<evidence type="ECO:0000256" key="1">
    <source>
        <dbReference type="ARBA" id="ARBA00005298"/>
    </source>
</evidence>
<evidence type="ECO:0000313" key="4">
    <source>
        <dbReference type="Proteomes" id="UP000483820"/>
    </source>
</evidence>
<dbReference type="CTD" id="9800354"/>
<evidence type="ECO:0000259" key="2">
    <source>
        <dbReference type="SMART" id="SM01017"/>
    </source>
</evidence>
<accession>A0A6A5HF92</accession>